<evidence type="ECO:0008006" key="3">
    <source>
        <dbReference type="Google" id="ProtNLM"/>
    </source>
</evidence>
<protein>
    <recommendedName>
        <fullName evidence="3">DUF2508 domain-containing protein</fullName>
    </recommendedName>
</protein>
<dbReference type="Pfam" id="PF10704">
    <property type="entry name" value="DUF2508"/>
    <property type="match status" value="1"/>
</dbReference>
<dbReference type="Proteomes" id="UP000242754">
    <property type="component" value="Unassembled WGS sequence"/>
</dbReference>
<dbReference type="STRING" id="140314.SAMN04488076_1317"/>
<accession>A0A143YM73</accession>
<dbReference type="AlphaFoldDB" id="A0A143YM73"/>
<evidence type="ECO:0000313" key="2">
    <source>
        <dbReference type="Proteomes" id="UP000242754"/>
    </source>
</evidence>
<name>A0A143YM73_9LACT</name>
<gene>
    <name evidence="1" type="ORF">Tpal_1746</name>
</gene>
<dbReference type="InterPro" id="IPR019644">
    <property type="entry name" value="DUF2508"/>
</dbReference>
<organism evidence="1 2">
    <name type="scientific">Trichococcus palustris</name>
    <dbReference type="NCBI Taxonomy" id="140314"/>
    <lineage>
        <taxon>Bacteria</taxon>
        <taxon>Bacillati</taxon>
        <taxon>Bacillota</taxon>
        <taxon>Bacilli</taxon>
        <taxon>Lactobacillales</taxon>
        <taxon>Carnobacteriaceae</taxon>
        <taxon>Trichococcus</taxon>
    </lineage>
</organism>
<proteinExistence type="predicted"/>
<reference evidence="1 2" key="1">
    <citation type="submission" date="2016-02" db="EMBL/GenBank/DDBJ databases">
        <authorList>
            <person name="Wen L."/>
            <person name="He K."/>
            <person name="Yang H."/>
        </authorList>
    </citation>
    <scope>NUCLEOTIDE SEQUENCE [LARGE SCALE GENOMIC DNA]</scope>
    <source>
        <strain evidence="1">Trichococcus palustris</strain>
    </source>
</reference>
<keyword evidence="2" id="KW-1185">Reference proteome</keyword>
<dbReference type="RefSeq" id="WP_179193093.1">
    <property type="nucleotide sequence ID" value="NZ_FJNE01000004.1"/>
</dbReference>
<sequence length="103" mass="12160">MLFHLTSASKKENQLKRRYDEELTALITAVHQNYSTLLQLEQNAYDLPEDLLILEKIAKVKYLFLLREVKKRQLTADISAPKKAKALKWRKRTNHAEDIFHPE</sequence>
<dbReference type="EMBL" id="FJNE01000004">
    <property type="protein sequence ID" value="CZQ94111.1"/>
    <property type="molecule type" value="Genomic_DNA"/>
</dbReference>
<evidence type="ECO:0000313" key="1">
    <source>
        <dbReference type="EMBL" id="CZQ94111.1"/>
    </source>
</evidence>